<dbReference type="Pfam" id="PF00535">
    <property type="entry name" value="Glycos_transf_2"/>
    <property type="match status" value="1"/>
</dbReference>
<evidence type="ECO:0000313" key="3">
    <source>
        <dbReference type="Proteomes" id="UP000515756"/>
    </source>
</evidence>
<proteinExistence type="predicted"/>
<gene>
    <name evidence="2" type="ORF">WP2W18E01_15750</name>
</gene>
<evidence type="ECO:0000313" key="2">
    <source>
        <dbReference type="EMBL" id="BBQ29993.1"/>
    </source>
</evidence>
<dbReference type="SUPFAM" id="SSF53448">
    <property type="entry name" value="Nucleotide-diphospho-sugar transferases"/>
    <property type="match status" value="1"/>
</dbReference>
<accession>A0A6S4TSB7</accession>
<feature type="domain" description="Glycosyltransferase 2-like" evidence="1">
    <location>
        <begin position="9"/>
        <end position="118"/>
    </location>
</feature>
<dbReference type="Proteomes" id="UP000515756">
    <property type="component" value="Chromosome"/>
</dbReference>
<dbReference type="RefSeq" id="WP_128318185.1">
    <property type="nucleotide sequence ID" value="NZ_AP021927.1"/>
</dbReference>
<name>A0A6S4TSB7_AERCA</name>
<organism evidence="2 3">
    <name type="scientific">Aeromonas caviae</name>
    <name type="common">Aeromonas punctata</name>
    <dbReference type="NCBI Taxonomy" id="648"/>
    <lineage>
        <taxon>Bacteria</taxon>
        <taxon>Pseudomonadati</taxon>
        <taxon>Pseudomonadota</taxon>
        <taxon>Gammaproteobacteria</taxon>
        <taxon>Aeromonadales</taxon>
        <taxon>Aeromonadaceae</taxon>
        <taxon>Aeromonas</taxon>
    </lineage>
</organism>
<sequence>MLNKKVAVLFAAYNGERWIEEQLKSILCQTGVLVDIYISVDKSTDGTLDFCKKYALKNKNVNILPYGEYFGGAGKNFYRLVKDCDFSGFDYIAFSDQDDIWHHDKLLNAIEKLQLYDCYSSNVTAFWEDGREVMIDKAQPQQRWDYLFEAAGPGCTYVVKRELGLVFQEWLRKHHEVIANKVSLHDWLIYAFARHNGYSWYIDPNSGMRYRQHQNNQVGTNNNLAAAKKRLRLIKDKWFRNQIISIANLLGLENTPIVKNGLMNGYIGNLYLLINLNKLRRRARDKLALAFVLLLNVF</sequence>
<dbReference type="InterPro" id="IPR029044">
    <property type="entry name" value="Nucleotide-diphossugar_trans"/>
</dbReference>
<keyword evidence="2" id="KW-0808">Transferase</keyword>
<dbReference type="Gene3D" id="3.90.550.10">
    <property type="entry name" value="Spore Coat Polysaccharide Biosynthesis Protein SpsA, Chain A"/>
    <property type="match status" value="1"/>
</dbReference>
<evidence type="ECO:0000259" key="1">
    <source>
        <dbReference type="Pfam" id="PF00535"/>
    </source>
</evidence>
<protein>
    <submittedName>
        <fullName evidence="2">Glycosyl transferase</fullName>
    </submittedName>
</protein>
<dbReference type="InterPro" id="IPR001173">
    <property type="entry name" value="Glyco_trans_2-like"/>
</dbReference>
<dbReference type="AlphaFoldDB" id="A0A6S4TSB7"/>
<reference evidence="2 3" key="1">
    <citation type="submission" date="2019-12" db="EMBL/GenBank/DDBJ databases">
        <title>complete genome sequences of Aeromonas caviae str. WP2-W18-ESBL-01 isolated from wastewater treatment plant effluent.</title>
        <authorList>
            <person name="Sekizuka T."/>
            <person name="Itokawa K."/>
            <person name="Yatsu K."/>
            <person name="Inamine Y."/>
            <person name="Kuroda M."/>
        </authorList>
    </citation>
    <scope>NUCLEOTIDE SEQUENCE [LARGE SCALE GENOMIC DNA]</scope>
    <source>
        <strain evidence="2 3">WP2-W18-ESBL-01</strain>
    </source>
</reference>
<dbReference type="GO" id="GO:0016740">
    <property type="term" value="F:transferase activity"/>
    <property type="evidence" value="ECO:0007669"/>
    <property type="project" value="UniProtKB-KW"/>
</dbReference>
<dbReference type="EMBL" id="AP021927">
    <property type="protein sequence ID" value="BBQ29993.1"/>
    <property type="molecule type" value="Genomic_DNA"/>
</dbReference>